<organism evidence="2 3">
    <name type="scientific">Massilia forsythiae</name>
    <dbReference type="NCBI Taxonomy" id="2728020"/>
    <lineage>
        <taxon>Bacteria</taxon>
        <taxon>Pseudomonadati</taxon>
        <taxon>Pseudomonadota</taxon>
        <taxon>Betaproteobacteria</taxon>
        <taxon>Burkholderiales</taxon>
        <taxon>Oxalobacteraceae</taxon>
        <taxon>Telluria group</taxon>
        <taxon>Massilia</taxon>
    </lineage>
</organism>
<dbReference type="Proteomes" id="UP000502415">
    <property type="component" value="Chromosome"/>
</dbReference>
<dbReference type="NCBIfam" id="TIGR01451">
    <property type="entry name" value="B_ant_repeat"/>
    <property type="match status" value="1"/>
</dbReference>
<protein>
    <submittedName>
        <fullName evidence="2">DUF11 domain-containing protein</fullName>
    </submittedName>
</protein>
<evidence type="ECO:0000256" key="1">
    <source>
        <dbReference type="SAM" id="SignalP"/>
    </source>
</evidence>
<proteinExistence type="predicted"/>
<dbReference type="RefSeq" id="WP_170204002.1">
    <property type="nucleotide sequence ID" value="NZ_CP051685.1"/>
</dbReference>
<evidence type="ECO:0000313" key="2">
    <source>
        <dbReference type="EMBL" id="QJE01915.1"/>
    </source>
</evidence>
<name>A0A7Z2ZU41_9BURK</name>
<dbReference type="EMBL" id="CP051685">
    <property type="protein sequence ID" value="QJE01915.1"/>
    <property type="molecule type" value="Genomic_DNA"/>
</dbReference>
<sequence length="165" mass="17625">MNRYLVIVIMVVLQLAATRVFAAANDVVVALHAFKVVAGAGGQKLVPTTEALPGDTIEYQVTYRNAGAGAARDVLATLPVPQGGMHYLPGSASPGEFQASLDGAHFAPAPLTRTVVRDGRRQVETVPPSEYRFLRWKLGELAPGRSVTVSSRMRLDDAPVTTNRS</sequence>
<dbReference type="InterPro" id="IPR047589">
    <property type="entry name" value="DUF11_rpt"/>
</dbReference>
<keyword evidence="3" id="KW-1185">Reference proteome</keyword>
<accession>A0A7Z2ZU41</accession>
<keyword evidence="1" id="KW-0732">Signal</keyword>
<gene>
    <name evidence="2" type="ORF">HH212_19375</name>
</gene>
<dbReference type="KEGG" id="mfy:HH212_19375"/>
<dbReference type="AlphaFoldDB" id="A0A7Z2ZU41"/>
<feature type="chain" id="PRO_5031342190" evidence="1">
    <location>
        <begin position="23"/>
        <end position="165"/>
    </location>
</feature>
<reference evidence="2 3" key="1">
    <citation type="submission" date="2020-04" db="EMBL/GenBank/DDBJ databases">
        <title>Genome sequencing of novel species.</title>
        <authorList>
            <person name="Heo J."/>
            <person name="Kim S.-J."/>
            <person name="Kim J.-S."/>
            <person name="Hong S.-B."/>
            <person name="Kwon S.-W."/>
        </authorList>
    </citation>
    <scope>NUCLEOTIDE SEQUENCE [LARGE SCALE GENOMIC DNA]</scope>
    <source>
        <strain evidence="2 3">GN2-R2</strain>
    </source>
</reference>
<feature type="signal peptide" evidence="1">
    <location>
        <begin position="1"/>
        <end position="22"/>
    </location>
</feature>
<evidence type="ECO:0000313" key="3">
    <source>
        <dbReference type="Proteomes" id="UP000502415"/>
    </source>
</evidence>